<feature type="non-terminal residue" evidence="1">
    <location>
        <position position="1"/>
    </location>
</feature>
<organism evidence="1 2">
    <name type="scientific">Adineta ricciae</name>
    <name type="common">Rotifer</name>
    <dbReference type="NCBI Taxonomy" id="249248"/>
    <lineage>
        <taxon>Eukaryota</taxon>
        <taxon>Metazoa</taxon>
        <taxon>Spiralia</taxon>
        <taxon>Gnathifera</taxon>
        <taxon>Rotifera</taxon>
        <taxon>Eurotatoria</taxon>
        <taxon>Bdelloidea</taxon>
        <taxon>Adinetida</taxon>
        <taxon>Adinetidae</taxon>
        <taxon>Adineta</taxon>
    </lineage>
</organism>
<dbReference type="AlphaFoldDB" id="A0A816HB12"/>
<gene>
    <name evidence="1" type="ORF">XAT740_LOCUS61290</name>
</gene>
<accession>A0A816HB12</accession>
<dbReference type="Proteomes" id="UP000663828">
    <property type="component" value="Unassembled WGS sequence"/>
</dbReference>
<protein>
    <submittedName>
        <fullName evidence="1">Uncharacterized protein</fullName>
    </submittedName>
</protein>
<dbReference type="EMBL" id="CAJNOR010015958">
    <property type="protein sequence ID" value="CAF1683756.1"/>
    <property type="molecule type" value="Genomic_DNA"/>
</dbReference>
<comment type="caution">
    <text evidence="1">The sequence shown here is derived from an EMBL/GenBank/DDBJ whole genome shotgun (WGS) entry which is preliminary data.</text>
</comment>
<reference evidence="1" key="1">
    <citation type="submission" date="2021-02" db="EMBL/GenBank/DDBJ databases">
        <authorList>
            <person name="Nowell W R."/>
        </authorList>
    </citation>
    <scope>NUCLEOTIDE SEQUENCE</scope>
</reference>
<sequence>KIADFAVISYVDEPNSYSLVSVKRLIDVDQFGKGTIREKNKTYRIVVERTGSKCDMERFAKDAETTSAYTMNAEVVSDTEEWQKRKQSSTKNIQEQQIRNVDKQLDELHSFGKLSSSDFDENPTYTTLNPCSFDELDAAGIGR</sequence>
<evidence type="ECO:0000313" key="1">
    <source>
        <dbReference type="EMBL" id="CAF1683756.1"/>
    </source>
</evidence>
<name>A0A816HB12_ADIRI</name>
<keyword evidence="2" id="KW-1185">Reference proteome</keyword>
<evidence type="ECO:0000313" key="2">
    <source>
        <dbReference type="Proteomes" id="UP000663828"/>
    </source>
</evidence>
<proteinExistence type="predicted"/>